<feature type="transmembrane region" description="Helical" evidence="8">
    <location>
        <begin position="128"/>
        <end position="145"/>
    </location>
</feature>
<dbReference type="PANTHER" id="PTHR33573:SF40">
    <property type="entry name" value="CASP-LIKE PROTEIN 4D2"/>
    <property type="match status" value="1"/>
</dbReference>
<sequence>MNTTPDMYISNKIEYWWSRQEERRRGWGSAAGFDKSKESGSGFAFTSICLLISLVLIIINTVTTVDDEGHEYQIRFNDFYAYRYLVASAVVGIAFTLTRSAFDIFKVSTGNRLGGAGFYLLDFYADKVTSYLLATGAAAGFGLSVDLNRALGNDSSSLTDFLNKGIVAASIFLVGFVFSAVSSVFSS</sequence>
<evidence type="ECO:0000256" key="7">
    <source>
        <dbReference type="ARBA" id="ARBA00023136"/>
    </source>
</evidence>
<comment type="subunit">
    <text evidence="3 8">Homodimer and heterodimers.</text>
</comment>
<evidence type="ECO:0000256" key="1">
    <source>
        <dbReference type="ARBA" id="ARBA00004651"/>
    </source>
</evidence>
<dbReference type="OrthoDB" id="685197at2759"/>
<keyword evidence="4 8" id="KW-1003">Cell membrane</keyword>
<proteinExistence type="inferred from homology"/>
<name>A0A6P6WLZ3_COFAR</name>
<feature type="domain" description="Casparian strip membrane protein" evidence="9">
    <location>
        <begin position="47"/>
        <end position="177"/>
    </location>
</feature>
<dbReference type="Proteomes" id="UP001652660">
    <property type="component" value="Chromosome 2e"/>
</dbReference>
<dbReference type="AlphaFoldDB" id="A0A6P6WLZ3"/>
<evidence type="ECO:0000259" key="9">
    <source>
        <dbReference type="Pfam" id="PF04535"/>
    </source>
</evidence>
<evidence type="ECO:0000256" key="5">
    <source>
        <dbReference type="ARBA" id="ARBA00022692"/>
    </source>
</evidence>
<evidence type="ECO:0000256" key="8">
    <source>
        <dbReference type="RuleBase" id="RU361233"/>
    </source>
</evidence>
<dbReference type="Pfam" id="PF04535">
    <property type="entry name" value="CASP_dom"/>
    <property type="match status" value="1"/>
</dbReference>
<organism evidence="10 11">
    <name type="scientific">Coffea arabica</name>
    <name type="common">Arabian coffee</name>
    <dbReference type="NCBI Taxonomy" id="13443"/>
    <lineage>
        <taxon>Eukaryota</taxon>
        <taxon>Viridiplantae</taxon>
        <taxon>Streptophyta</taxon>
        <taxon>Embryophyta</taxon>
        <taxon>Tracheophyta</taxon>
        <taxon>Spermatophyta</taxon>
        <taxon>Magnoliopsida</taxon>
        <taxon>eudicotyledons</taxon>
        <taxon>Gunneridae</taxon>
        <taxon>Pentapetalae</taxon>
        <taxon>asterids</taxon>
        <taxon>lamiids</taxon>
        <taxon>Gentianales</taxon>
        <taxon>Rubiaceae</taxon>
        <taxon>Ixoroideae</taxon>
        <taxon>Gardenieae complex</taxon>
        <taxon>Bertiereae - Coffeeae clade</taxon>
        <taxon>Coffeeae</taxon>
        <taxon>Coffea</taxon>
    </lineage>
</organism>
<dbReference type="PANTHER" id="PTHR33573">
    <property type="entry name" value="CASP-LIKE PROTEIN 4A4"/>
    <property type="match status" value="1"/>
</dbReference>
<reference evidence="10" key="1">
    <citation type="journal article" date="2025" name="Foods">
        <title>Unveiling the Microbial Signatures of Arabica Coffee Cherries: Insights into Ripeness Specific Diversity, Functional Traits, and Implications for Quality and Safety.</title>
        <authorList>
            <consortium name="RefSeq"/>
            <person name="Tenea G.N."/>
            <person name="Cifuentes V."/>
            <person name="Reyes P."/>
            <person name="Cevallos-Vallejos M."/>
        </authorList>
    </citation>
    <scope>NUCLEOTIDE SEQUENCE [LARGE SCALE GENOMIC DNA]</scope>
</reference>
<dbReference type="GeneID" id="113733459"/>
<evidence type="ECO:0000256" key="3">
    <source>
        <dbReference type="ARBA" id="ARBA00011489"/>
    </source>
</evidence>
<evidence type="ECO:0000256" key="2">
    <source>
        <dbReference type="ARBA" id="ARBA00007651"/>
    </source>
</evidence>
<evidence type="ECO:0000313" key="11">
    <source>
        <dbReference type="RefSeq" id="XP_027115626.1"/>
    </source>
</evidence>
<keyword evidence="5 8" id="KW-0812">Transmembrane</keyword>
<reference evidence="11" key="2">
    <citation type="submission" date="2025-08" db="UniProtKB">
        <authorList>
            <consortium name="RefSeq"/>
        </authorList>
    </citation>
    <scope>IDENTIFICATION</scope>
    <source>
        <tissue evidence="11">Leaves</tissue>
    </source>
</reference>
<keyword evidence="7 8" id="KW-0472">Membrane</keyword>
<feature type="transmembrane region" description="Helical" evidence="8">
    <location>
        <begin position="165"/>
        <end position="185"/>
    </location>
</feature>
<keyword evidence="6 8" id="KW-1133">Transmembrane helix</keyword>
<accession>A0A6P6WLZ3</accession>
<evidence type="ECO:0000256" key="4">
    <source>
        <dbReference type="ARBA" id="ARBA00022475"/>
    </source>
</evidence>
<feature type="transmembrane region" description="Helical" evidence="8">
    <location>
        <begin position="82"/>
        <end position="102"/>
    </location>
</feature>
<dbReference type="RefSeq" id="XP_027115626.1">
    <property type="nucleotide sequence ID" value="XM_027259825.1"/>
</dbReference>
<keyword evidence="10" id="KW-1185">Reference proteome</keyword>
<protein>
    <recommendedName>
        <fullName evidence="8">CASP-like protein</fullName>
    </recommendedName>
</protein>
<evidence type="ECO:0000313" key="10">
    <source>
        <dbReference type="Proteomes" id="UP001652660"/>
    </source>
</evidence>
<comment type="subcellular location">
    <subcellularLocation>
        <location evidence="1 8">Cell membrane</location>
        <topology evidence="1 8">Multi-pass membrane protein</topology>
    </subcellularLocation>
</comment>
<comment type="similarity">
    <text evidence="2 8">Belongs to the Casparian strip membrane proteins (CASP) family.</text>
</comment>
<feature type="transmembrane region" description="Helical" evidence="8">
    <location>
        <begin position="43"/>
        <end position="62"/>
    </location>
</feature>
<dbReference type="InterPro" id="IPR006702">
    <property type="entry name" value="CASP_dom"/>
</dbReference>
<dbReference type="GO" id="GO:0005886">
    <property type="term" value="C:plasma membrane"/>
    <property type="evidence" value="ECO:0007669"/>
    <property type="project" value="UniProtKB-SubCell"/>
</dbReference>
<gene>
    <name evidence="11" type="primary">LOC113733459</name>
</gene>
<evidence type="ECO:0000256" key="6">
    <source>
        <dbReference type="ARBA" id="ARBA00022989"/>
    </source>
</evidence>